<dbReference type="SUPFAM" id="SSF56487">
    <property type="entry name" value="SRCR-like"/>
    <property type="match status" value="1"/>
</dbReference>
<dbReference type="Proteomes" id="UP001152795">
    <property type="component" value="Unassembled WGS sequence"/>
</dbReference>
<gene>
    <name evidence="5" type="ORF">PACLA_8A083147</name>
</gene>
<proteinExistence type="predicted"/>
<evidence type="ECO:0000256" key="4">
    <source>
        <dbReference type="SAM" id="MobiDB-lite"/>
    </source>
</evidence>
<keyword evidence="2" id="KW-1015">Disulfide bond</keyword>
<dbReference type="SMART" id="SM00202">
    <property type="entry name" value="SR"/>
    <property type="match status" value="1"/>
</dbReference>
<feature type="compositionally biased region" description="Polar residues" evidence="4">
    <location>
        <begin position="93"/>
        <end position="109"/>
    </location>
</feature>
<dbReference type="PANTHER" id="PTHR48071">
    <property type="entry name" value="SRCR DOMAIN-CONTAINING PROTEIN"/>
    <property type="match status" value="1"/>
</dbReference>
<feature type="region of interest" description="Disordered" evidence="4">
    <location>
        <begin position="58"/>
        <end position="115"/>
    </location>
</feature>
<accession>A0A7D9M4A6</accession>
<name>A0A7D9M4A6_PARCT</name>
<dbReference type="FunFam" id="3.10.250.10:FF:000001">
    <property type="entry name" value="Lysyl oxidase 4 isoform X1"/>
    <property type="match status" value="1"/>
</dbReference>
<dbReference type="InterPro" id="IPR036772">
    <property type="entry name" value="SRCR-like_dom_sf"/>
</dbReference>
<feature type="compositionally biased region" description="Low complexity" evidence="4">
    <location>
        <begin position="61"/>
        <end position="76"/>
    </location>
</feature>
<dbReference type="EMBL" id="CACRXK020030973">
    <property type="protein sequence ID" value="CAB4042845.1"/>
    <property type="molecule type" value="Genomic_DNA"/>
</dbReference>
<evidence type="ECO:0000256" key="3">
    <source>
        <dbReference type="PROSITE-ProRule" id="PRU00196"/>
    </source>
</evidence>
<organism evidence="5 6">
    <name type="scientific">Paramuricea clavata</name>
    <name type="common">Red gorgonian</name>
    <name type="synonym">Violescent sea-whip</name>
    <dbReference type="NCBI Taxonomy" id="317549"/>
    <lineage>
        <taxon>Eukaryota</taxon>
        <taxon>Metazoa</taxon>
        <taxon>Cnidaria</taxon>
        <taxon>Anthozoa</taxon>
        <taxon>Octocorallia</taxon>
        <taxon>Malacalcyonacea</taxon>
        <taxon>Plexauridae</taxon>
        <taxon>Paramuricea</taxon>
    </lineage>
</organism>
<dbReference type="PROSITE" id="PS50287">
    <property type="entry name" value="SRCR_2"/>
    <property type="match status" value="1"/>
</dbReference>
<dbReference type="Pfam" id="PF00530">
    <property type="entry name" value="SRCR"/>
    <property type="match status" value="1"/>
</dbReference>
<dbReference type="GO" id="GO:0016020">
    <property type="term" value="C:membrane"/>
    <property type="evidence" value="ECO:0007669"/>
    <property type="project" value="InterPro"/>
</dbReference>
<dbReference type="AlphaFoldDB" id="A0A7D9M4A6"/>
<dbReference type="PRINTS" id="PR00258">
    <property type="entry name" value="SPERACTRCPTR"/>
</dbReference>
<dbReference type="InterPro" id="IPR001190">
    <property type="entry name" value="SRCR"/>
</dbReference>
<evidence type="ECO:0000256" key="2">
    <source>
        <dbReference type="ARBA" id="ARBA00023157"/>
    </source>
</evidence>
<keyword evidence="6" id="KW-1185">Reference proteome</keyword>
<evidence type="ECO:0000256" key="1">
    <source>
        <dbReference type="ARBA" id="ARBA00022729"/>
    </source>
</evidence>
<evidence type="ECO:0000313" key="6">
    <source>
        <dbReference type="Proteomes" id="UP001152795"/>
    </source>
</evidence>
<protein>
    <submittedName>
        <fullName evidence="5">Arylsulfatase B</fullName>
    </submittedName>
</protein>
<dbReference type="PANTHER" id="PTHR48071:SF18">
    <property type="entry name" value="DELETED IN MALIGNANT BRAIN TUMORS 1 PROTEIN-RELATED"/>
    <property type="match status" value="1"/>
</dbReference>
<keyword evidence="1" id="KW-0732">Signal</keyword>
<reference evidence="5" key="1">
    <citation type="submission" date="2020-04" db="EMBL/GenBank/DDBJ databases">
        <authorList>
            <person name="Alioto T."/>
            <person name="Alioto T."/>
            <person name="Gomez Garrido J."/>
        </authorList>
    </citation>
    <scope>NUCLEOTIDE SEQUENCE</scope>
    <source>
        <strain evidence="5">A484AB</strain>
    </source>
</reference>
<dbReference type="OrthoDB" id="5984692at2759"/>
<dbReference type="Gene3D" id="3.10.250.10">
    <property type="entry name" value="SRCR-like domain"/>
    <property type="match status" value="1"/>
</dbReference>
<comment type="caution">
    <text evidence="3">Lacks conserved residue(s) required for the propagation of feature annotation.</text>
</comment>
<feature type="non-terminal residue" evidence="5">
    <location>
        <position position="1"/>
    </location>
</feature>
<sequence length="472" mass="51794">MEQILQAVNLGTLLGGFQAQRMEENDVLAASDQELIRLGVSTIGDRIRLREACRKKVEENAASTSQSSASTSQATAAREERLSIFHARRHNSRSLTRAASRNSTSNGSKRSAKGSPWTPTFVCLADSASSKAPSSVDKQILYKAGLGVKKIKLDLEDNEQTVLDKITSDTNDTLGNPLGFPQLKTIGGFEMLRCTPNCRDLTEIDSCWSARDLRSTMGGGQGKIYLRPIQRSLSTKPLVQQSHSDVKEKCHMCDQEILVRSLRDHLYTCTVGLDSNDEDGSENITSTATIVSSTPSTSMVSGNASISSVNSDGLPATITAEAPDPIVPCFQQQFVTGRALEVVSEDEVNEGDTNFIMVDRRNLIETAFDEIMVLPEYRKTLQVQFYAKSDLQIRLANTKSNETGRVEIFHPSFGWGTVCDRGWDDTDSRVVCRQLGFSGVSGTRKRAYYGRGTGSILLDDVKCTGNESFIWD</sequence>
<evidence type="ECO:0000313" key="5">
    <source>
        <dbReference type="EMBL" id="CAB4042845.1"/>
    </source>
</evidence>
<comment type="caution">
    <text evidence="5">The sequence shown here is derived from an EMBL/GenBank/DDBJ whole genome shotgun (WGS) entry which is preliminary data.</text>
</comment>